<gene>
    <name evidence="3" type="ORF">RF819_18565</name>
</gene>
<dbReference type="AlphaFoldDB" id="A0A1T1AWR3"/>
<comment type="caution">
    <text evidence="3">The sequence shown here is derived from an EMBL/GenBank/DDBJ whole genome shotgun (WGS) entry which is preliminary data.</text>
</comment>
<dbReference type="RefSeq" id="WP_078367058.1">
    <property type="nucleotide sequence ID" value="NZ_MTJN01000002.1"/>
</dbReference>
<dbReference type="Pfam" id="PF02498">
    <property type="entry name" value="Bro-N"/>
    <property type="match status" value="1"/>
</dbReference>
<evidence type="ECO:0000256" key="1">
    <source>
        <dbReference type="SAM" id="MobiDB-lite"/>
    </source>
</evidence>
<feature type="region of interest" description="Disordered" evidence="1">
    <location>
        <begin position="281"/>
        <end position="310"/>
    </location>
</feature>
<accession>A0A1T1AWR3</accession>
<protein>
    <submittedName>
        <fullName evidence="3">Phage antirepressor protein</fullName>
    </submittedName>
</protein>
<evidence type="ECO:0000313" key="4">
    <source>
        <dbReference type="Proteomes" id="UP000190750"/>
    </source>
</evidence>
<dbReference type="Proteomes" id="UP000190750">
    <property type="component" value="Unassembled WGS sequence"/>
</dbReference>
<name>A0A1T1AWR3_RHOFE</name>
<evidence type="ECO:0000259" key="2">
    <source>
        <dbReference type="SMART" id="SM01040"/>
    </source>
</evidence>
<dbReference type="OrthoDB" id="9814400at2"/>
<reference evidence="3 4" key="1">
    <citation type="submission" date="2017-01" db="EMBL/GenBank/DDBJ databases">
        <title>Genome sequencing of Rhodoferax fermentans JCM 7819.</title>
        <authorList>
            <person name="Kim Y.J."/>
            <person name="Farh M.E.-A."/>
            <person name="Yang D.-C."/>
        </authorList>
    </citation>
    <scope>NUCLEOTIDE SEQUENCE [LARGE SCALE GENOMIC DNA]</scope>
    <source>
        <strain evidence="3 4">JCM 7819</strain>
    </source>
</reference>
<proteinExistence type="predicted"/>
<dbReference type="STRING" id="28066.RF819_18565"/>
<dbReference type="InterPro" id="IPR003497">
    <property type="entry name" value="BRO_N_domain"/>
</dbReference>
<sequence>MKKATFPAEPANHVAVFQETTIRRVWHNSEWWFSVVDVVGVLTDSADPRQYMKKMRSRDPSLDANWGTTCTPLALKASDGKMRETNCANTEGLFRIIQSIPSPKAEPFKRWLAQVGYERVKEIENPELASARARELYQAKGYPQAWIEKRLRSISVRGELTDEWKARGVAEGREYSILTAEIARATFGVTPTEHSQLKGLDSVKTGNNLRDHMTDLELIFTMLGEASTTEIARRSDAMGFDENRTSAKEGGKIAGNARKALEAKTGKKVVSKANYLSVPGASDLLEHALPTEPTKSKPRVRIKPPKGSAA</sequence>
<evidence type="ECO:0000313" key="3">
    <source>
        <dbReference type="EMBL" id="OOV08433.1"/>
    </source>
</evidence>
<organism evidence="3 4">
    <name type="scientific">Rhodoferax fermentans</name>
    <dbReference type="NCBI Taxonomy" id="28066"/>
    <lineage>
        <taxon>Bacteria</taxon>
        <taxon>Pseudomonadati</taxon>
        <taxon>Pseudomonadota</taxon>
        <taxon>Betaproteobacteria</taxon>
        <taxon>Burkholderiales</taxon>
        <taxon>Comamonadaceae</taxon>
        <taxon>Rhodoferax</taxon>
    </lineage>
</organism>
<feature type="domain" description="Bro-N" evidence="2">
    <location>
        <begin position="21"/>
        <end position="118"/>
    </location>
</feature>
<keyword evidence="4" id="KW-1185">Reference proteome</keyword>
<dbReference type="SMART" id="SM01040">
    <property type="entry name" value="Bro-N"/>
    <property type="match status" value="1"/>
</dbReference>
<dbReference type="EMBL" id="MTJN01000002">
    <property type="protein sequence ID" value="OOV08433.1"/>
    <property type="molecule type" value="Genomic_DNA"/>
</dbReference>